<reference evidence="1" key="1">
    <citation type="thesis" date="2021" institute="BYU ScholarsArchive" country="Provo, UT, USA">
        <title>Applications of and Algorithms for Genome Assembly and Genomic Analyses with an Emphasis on Marine Teleosts.</title>
        <authorList>
            <person name="Pickett B.D."/>
        </authorList>
    </citation>
    <scope>NUCLEOTIDE SEQUENCE</scope>
    <source>
        <strain evidence="1">HI-2016</strain>
    </source>
</reference>
<comment type="caution">
    <text evidence="1">The sequence shown here is derived from an EMBL/GenBank/DDBJ whole genome shotgun (WGS) entry which is preliminary data.</text>
</comment>
<name>A0A8T2MTX7_9TELE</name>
<evidence type="ECO:0000313" key="1">
    <source>
        <dbReference type="EMBL" id="KAG9331555.1"/>
    </source>
</evidence>
<dbReference type="AlphaFoldDB" id="A0A8T2MTX7"/>
<proteinExistence type="predicted"/>
<dbReference type="Proteomes" id="UP000824540">
    <property type="component" value="Unassembled WGS sequence"/>
</dbReference>
<gene>
    <name evidence="1" type="ORF">JZ751_018845</name>
</gene>
<accession>A0A8T2MTX7</accession>
<keyword evidence="2" id="KW-1185">Reference proteome</keyword>
<organism evidence="1 2">
    <name type="scientific">Albula glossodonta</name>
    <name type="common">roundjaw bonefish</name>
    <dbReference type="NCBI Taxonomy" id="121402"/>
    <lineage>
        <taxon>Eukaryota</taxon>
        <taxon>Metazoa</taxon>
        <taxon>Chordata</taxon>
        <taxon>Craniata</taxon>
        <taxon>Vertebrata</taxon>
        <taxon>Euteleostomi</taxon>
        <taxon>Actinopterygii</taxon>
        <taxon>Neopterygii</taxon>
        <taxon>Teleostei</taxon>
        <taxon>Albuliformes</taxon>
        <taxon>Albulidae</taxon>
        <taxon>Albula</taxon>
    </lineage>
</organism>
<evidence type="ECO:0000313" key="2">
    <source>
        <dbReference type="Proteomes" id="UP000824540"/>
    </source>
</evidence>
<sequence length="165" mass="18844">MALQIRMVVQSWKTPTLADFWADRIHTGEVSGHQSITDESQMLRQRRDTHKAARARGLSLLQSAPLCRGEVQTFHLALVGNQVPCASREIEGGKGGREREEGREGITAKDVKALLPQINYRVPNMRFLRDKLQEVEARCELSFPHFNQLYRTLMFDTQRSVSTTH</sequence>
<dbReference type="OrthoDB" id="8953178at2759"/>
<protein>
    <submittedName>
        <fullName evidence="1">Uncharacterized protein</fullName>
    </submittedName>
</protein>
<dbReference type="EMBL" id="JAFBMS010000323">
    <property type="protein sequence ID" value="KAG9331555.1"/>
    <property type="molecule type" value="Genomic_DNA"/>
</dbReference>